<evidence type="ECO:0000313" key="2">
    <source>
        <dbReference type="EMBL" id="MBI3014363.1"/>
    </source>
</evidence>
<dbReference type="InterPro" id="IPR041916">
    <property type="entry name" value="Anti_sigma_zinc_sf"/>
</dbReference>
<evidence type="ECO:0000313" key="3">
    <source>
        <dbReference type="Proteomes" id="UP000741360"/>
    </source>
</evidence>
<proteinExistence type="predicted"/>
<accession>A0A932LZP8</accession>
<feature type="domain" description="Putative zinc-finger" evidence="1">
    <location>
        <begin position="8"/>
        <end position="41"/>
    </location>
</feature>
<dbReference type="InterPro" id="IPR027383">
    <property type="entry name" value="Znf_put"/>
</dbReference>
<evidence type="ECO:0000259" key="1">
    <source>
        <dbReference type="Pfam" id="PF13490"/>
    </source>
</evidence>
<comment type="caution">
    <text evidence="2">The sequence shown here is derived from an EMBL/GenBank/DDBJ whole genome shotgun (WGS) entry which is preliminary data.</text>
</comment>
<gene>
    <name evidence="2" type="ORF">HYY65_04735</name>
</gene>
<protein>
    <submittedName>
        <fullName evidence="2">Zf-HC2 domain-containing protein</fullName>
    </submittedName>
</protein>
<organism evidence="2 3">
    <name type="scientific">Tectimicrobiota bacterium</name>
    <dbReference type="NCBI Taxonomy" id="2528274"/>
    <lineage>
        <taxon>Bacteria</taxon>
        <taxon>Pseudomonadati</taxon>
        <taxon>Nitrospinota/Tectimicrobiota group</taxon>
        <taxon>Candidatus Tectimicrobiota</taxon>
    </lineage>
</organism>
<dbReference type="Proteomes" id="UP000741360">
    <property type="component" value="Unassembled WGS sequence"/>
</dbReference>
<name>A0A932LZP8_UNCTE</name>
<dbReference type="Gene3D" id="1.10.10.1320">
    <property type="entry name" value="Anti-sigma factor, zinc-finger domain"/>
    <property type="match status" value="1"/>
</dbReference>
<feature type="non-terminal residue" evidence="2">
    <location>
        <position position="64"/>
    </location>
</feature>
<dbReference type="Pfam" id="PF13490">
    <property type="entry name" value="zf-HC2"/>
    <property type="match status" value="1"/>
</dbReference>
<sequence>MNDQQVKCSDVQASLVDFLYEELETEDRARFAAHLEQCNVCKERWDRLQEAAAAADLWTPPALP</sequence>
<dbReference type="EMBL" id="JACPSX010000088">
    <property type="protein sequence ID" value="MBI3014363.1"/>
    <property type="molecule type" value="Genomic_DNA"/>
</dbReference>
<reference evidence="2" key="1">
    <citation type="submission" date="2020-07" db="EMBL/GenBank/DDBJ databases">
        <title>Huge and variable diversity of episymbiotic CPR bacteria and DPANN archaea in groundwater ecosystems.</title>
        <authorList>
            <person name="He C.Y."/>
            <person name="Keren R."/>
            <person name="Whittaker M."/>
            <person name="Farag I.F."/>
            <person name="Doudna J."/>
            <person name="Cate J.H.D."/>
            <person name="Banfield J.F."/>
        </authorList>
    </citation>
    <scope>NUCLEOTIDE SEQUENCE</scope>
    <source>
        <strain evidence="2">NC_groundwater_717_Ag_S-0.2um_59_8</strain>
    </source>
</reference>
<dbReference type="AlphaFoldDB" id="A0A932LZP8"/>